<sequence length="530" mass="59622">MSESKHWLSLNQKTDSGQHWTVERGYMGKGKLWHQSYTENRLNDEYPQSFSGEVHFAEGGSIKGHRILHTQTAQPLKTWGSLPCPSDIPEALYHSSAEYIKKGCFPSPVHMRDRSNVKTLHNFGRPTQTVKQGELACDTSGAPFHPFSPMVLPLGPLFLPESLQETVFDCTPFTSLGRKIYNSKHSDTKGGCKKVGKYVCNFCGRTCAKPSVLKKHVRSHTGERPYPCLACGFAFKTKSNLYKHRKSHAHPSQKRVKEESTEEQHQGEGVTKFYSQQTQTTTARTSESQKPRKKMLVRQFCTTECMDSPRDIEQEISSHRGFNESKSLISEPSYTSHGVKSTVGTEHNSRSSTPCTEFSIQRSTEDLLAKLPYLGSHVEPGLPEFGLDFVKVVTNTFSHSTIPVLRLTTSIAFLQKMADFHGVPATNDKNMITVFVYKTNEDYVYIRGRGRGKYVCEECGIRCRKPSMLRKHIRSHSDLLCLAATSSGQQRPSMRSQTMNASLGFGRTLHPRSHRLTVSKMSCRCPTAIN</sequence>
<evidence type="ECO:0000256" key="10">
    <source>
        <dbReference type="PROSITE-ProRule" id="PRU00042"/>
    </source>
</evidence>
<proteinExistence type="predicted"/>
<feature type="compositionally biased region" description="Polar residues" evidence="11">
    <location>
        <begin position="324"/>
        <end position="356"/>
    </location>
</feature>
<accession>A0A8C4Q7K2</accession>
<evidence type="ECO:0000256" key="4">
    <source>
        <dbReference type="ARBA" id="ARBA00022737"/>
    </source>
</evidence>
<evidence type="ECO:0000256" key="2">
    <source>
        <dbReference type="ARBA" id="ARBA00022553"/>
    </source>
</evidence>
<dbReference type="AlphaFoldDB" id="A0A8C4Q7K2"/>
<evidence type="ECO:0000313" key="13">
    <source>
        <dbReference type="Ensembl" id="ENSEBUP00000010871.1"/>
    </source>
</evidence>
<dbReference type="SMART" id="SM00355">
    <property type="entry name" value="ZnF_C2H2"/>
    <property type="match status" value="3"/>
</dbReference>
<organism evidence="13 14">
    <name type="scientific">Eptatretus burgeri</name>
    <name type="common">Inshore hagfish</name>
    <dbReference type="NCBI Taxonomy" id="7764"/>
    <lineage>
        <taxon>Eukaryota</taxon>
        <taxon>Metazoa</taxon>
        <taxon>Chordata</taxon>
        <taxon>Craniata</taxon>
        <taxon>Vertebrata</taxon>
        <taxon>Cyclostomata</taxon>
        <taxon>Myxini</taxon>
        <taxon>Myxiniformes</taxon>
        <taxon>Myxinidae</taxon>
        <taxon>Eptatretinae</taxon>
        <taxon>Eptatretus</taxon>
    </lineage>
</organism>
<dbReference type="InterPro" id="IPR013087">
    <property type="entry name" value="Znf_C2H2_type"/>
</dbReference>
<dbReference type="FunFam" id="3.30.160.60:FF:000033">
    <property type="entry name" value="Immunodeficiency virus type I enhancer binding protein 1"/>
    <property type="match status" value="1"/>
</dbReference>
<reference evidence="13" key="1">
    <citation type="submission" date="2025-08" db="UniProtKB">
        <authorList>
            <consortium name="Ensembl"/>
        </authorList>
    </citation>
    <scope>IDENTIFICATION</scope>
</reference>
<dbReference type="InterPro" id="IPR036236">
    <property type="entry name" value="Znf_C2H2_sf"/>
</dbReference>
<keyword evidence="4" id="KW-0677">Repeat</keyword>
<evidence type="ECO:0000256" key="7">
    <source>
        <dbReference type="ARBA" id="ARBA00023015"/>
    </source>
</evidence>
<evidence type="ECO:0000256" key="9">
    <source>
        <dbReference type="ARBA" id="ARBA00023242"/>
    </source>
</evidence>
<dbReference type="Gene3D" id="3.30.160.60">
    <property type="entry name" value="Classic Zinc Finger"/>
    <property type="match status" value="3"/>
</dbReference>
<evidence type="ECO:0000313" key="14">
    <source>
        <dbReference type="Proteomes" id="UP000694388"/>
    </source>
</evidence>
<evidence type="ECO:0000256" key="8">
    <source>
        <dbReference type="ARBA" id="ARBA00023163"/>
    </source>
</evidence>
<feature type="compositionally biased region" description="Basic residues" evidence="11">
    <location>
        <begin position="244"/>
        <end position="254"/>
    </location>
</feature>
<feature type="region of interest" description="Disordered" evidence="11">
    <location>
        <begin position="244"/>
        <end position="293"/>
    </location>
</feature>
<evidence type="ECO:0000256" key="5">
    <source>
        <dbReference type="ARBA" id="ARBA00022771"/>
    </source>
</evidence>
<dbReference type="SUPFAM" id="SSF57667">
    <property type="entry name" value="beta-beta-alpha zinc fingers"/>
    <property type="match status" value="1"/>
</dbReference>
<dbReference type="GeneTree" id="ENSGT00940000157218"/>
<dbReference type="PROSITE" id="PS50157">
    <property type="entry name" value="ZINC_FINGER_C2H2_2"/>
    <property type="match status" value="3"/>
</dbReference>
<dbReference type="GO" id="GO:0000978">
    <property type="term" value="F:RNA polymerase II cis-regulatory region sequence-specific DNA binding"/>
    <property type="evidence" value="ECO:0007669"/>
    <property type="project" value="TreeGrafter"/>
</dbReference>
<keyword evidence="8" id="KW-0804">Transcription</keyword>
<keyword evidence="14" id="KW-1185">Reference proteome</keyword>
<feature type="region of interest" description="Disordered" evidence="11">
    <location>
        <begin position="319"/>
        <end position="356"/>
    </location>
</feature>
<reference evidence="13" key="2">
    <citation type="submission" date="2025-09" db="UniProtKB">
        <authorList>
            <consortium name="Ensembl"/>
        </authorList>
    </citation>
    <scope>IDENTIFICATION</scope>
</reference>
<protein>
    <recommendedName>
        <fullName evidence="12">C2H2-type domain-containing protein</fullName>
    </recommendedName>
</protein>
<dbReference type="FunFam" id="3.30.160.60:FF:000083">
    <property type="entry name" value="Immunodeficiency virus type I enhancer binding protein 1"/>
    <property type="match status" value="1"/>
</dbReference>
<keyword evidence="5 10" id="KW-0863">Zinc-finger</keyword>
<feature type="domain" description="C2H2-type" evidence="12">
    <location>
        <begin position="454"/>
        <end position="477"/>
    </location>
</feature>
<keyword evidence="9" id="KW-0539">Nucleus</keyword>
<keyword evidence="3" id="KW-0479">Metal-binding</keyword>
<evidence type="ECO:0000256" key="11">
    <source>
        <dbReference type="SAM" id="MobiDB-lite"/>
    </source>
</evidence>
<dbReference type="GO" id="GO:0005634">
    <property type="term" value="C:nucleus"/>
    <property type="evidence" value="ECO:0007669"/>
    <property type="project" value="UniProtKB-SubCell"/>
</dbReference>
<feature type="domain" description="C2H2-type" evidence="12">
    <location>
        <begin position="226"/>
        <end position="255"/>
    </location>
</feature>
<evidence type="ECO:0000256" key="1">
    <source>
        <dbReference type="ARBA" id="ARBA00004123"/>
    </source>
</evidence>
<keyword evidence="7" id="KW-0805">Transcription regulation</keyword>
<name>A0A8C4Q7K2_EPTBU</name>
<dbReference type="GO" id="GO:0008270">
    <property type="term" value="F:zinc ion binding"/>
    <property type="evidence" value="ECO:0007669"/>
    <property type="project" value="UniProtKB-KW"/>
</dbReference>
<dbReference type="GO" id="GO:0000981">
    <property type="term" value="F:DNA-binding transcription factor activity, RNA polymerase II-specific"/>
    <property type="evidence" value="ECO:0007669"/>
    <property type="project" value="TreeGrafter"/>
</dbReference>
<dbReference type="InterPro" id="IPR051969">
    <property type="entry name" value="Zinc-finger_DNA-bd_regulators"/>
</dbReference>
<feature type="compositionally biased region" description="Basic and acidic residues" evidence="11">
    <location>
        <begin position="255"/>
        <end position="266"/>
    </location>
</feature>
<evidence type="ECO:0000256" key="3">
    <source>
        <dbReference type="ARBA" id="ARBA00022723"/>
    </source>
</evidence>
<keyword evidence="2" id="KW-0597">Phosphoprotein</keyword>
<dbReference type="Pfam" id="PF00096">
    <property type="entry name" value="zf-C2H2"/>
    <property type="match status" value="3"/>
</dbReference>
<dbReference type="PANTHER" id="PTHR45944">
    <property type="entry name" value="SCHNURRI, ISOFORM F"/>
    <property type="match status" value="1"/>
</dbReference>
<keyword evidence="6" id="KW-0862">Zinc</keyword>
<dbReference type="PROSITE" id="PS00028">
    <property type="entry name" value="ZINC_FINGER_C2H2_1"/>
    <property type="match status" value="3"/>
</dbReference>
<evidence type="ECO:0000256" key="6">
    <source>
        <dbReference type="ARBA" id="ARBA00022833"/>
    </source>
</evidence>
<dbReference type="PANTHER" id="PTHR45944:SF2">
    <property type="entry name" value="SCHNURRI, ISOFORM F"/>
    <property type="match status" value="1"/>
</dbReference>
<dbReference type="Proteomes" id="UP000694388">
    <property type="component" value="Unplaced"/>
</dbReference>
<evidence type="ECO:0000259" key="12">
    <source>
        <dbReference type="PROSITE" id="PS50157"/>
    </source>
</evidence>
<comment type="subcellular location">
    <subcellularLocation>
        <location evidence="1">Nucleus</location>
    </subcellularLocation>
</comment>
<feature type="domain" description="C2H2-type" evidence="12">
    <location>
        <begin position="198"/>
        <end position="225"/>
    </location>
</feature>
<dbReference type="Ensembl" id="ENSEBUT00000011427.1">
    <property type="protein sequence ID" value="ENSEBUP00000010871.1"/>
    <property type="gene ID" value="ENSEBUG00000006981.1"/>
</dbReference>